<keyword evidence="1" id="KW-0732">Signal</keyword>
<gene>
    <name evidence="4" type="ORF">F2Y86_15540</name>
</gene>
<name>A0A5M6A714_9BACE</name>
<dbReference type="Proteomes" id="UP000325055">
    <property type="component" value="Unassembled WGS sequence"/>
</dbReference>
<dbReference type="PROSITE" id="PS51257">
    <property type="entry name" value="PROKAR_LIPOPROTEIN"/>
    <property type="match status" value="1"/>
</dbReference>
<dbReference type="SUPFAM" id="SSF48208">
    <property type="entry name" value="Six-hairpin glycosidases"/>
    <property type="match status" value="1"/>
</dbReference>
<evidence type="ECO:0000313" key="4">
    <source>
        <dbReference type="EMBL" id="KAA5407576.1"/>
    </source>
</evidence>
<dbReference type="InterPro" id="IPR012878">
    <property type="entry name" value="Beta-AFase-like_GH127_cat"/>
</dbReference>
<feature type="signal peptide" evidence="1">
    <location>
        <begin position="1"/>
        <end position="21"/>
    </location>
</feature>
<dbReference type="EMBL" id="VVYW01000012">
    <property type="protein sequence ID" value="KAA5407576.1"/>
    <property type="molecule type" value="Genomic_DNA"/>
</dbReference>
<feature type="chain" id="PRO_5024368069" description="Non-reducing end beta-L-arabinofuranosidase" evidence="1">
    <location>
        <begin position="22"/>
        <end position="686"/>
    </location>
</feature>
<comment type="caution">
    <text evidence="4">The sequence shown here is derived from an EMBL/GenBank/DDBJ whole genome shotgun (WGS) entry which is preliminary data.</text>
</comment>
<dbReference type="RefSeq" id="WP_149950034.1">
    <property type="nucleotide sequence ID" value="NZ_JAFEKG010000001.1"/>
</dbReference>
<organism evidence="4 5">
    <name type="scientific">Bacteroides cellulosilyticus</name>
    <dbReference type="NCBI Taxonomy" id="246787"/>
    <lineage>
        <taxon>Bacteria</taxon>
        <taxon>Pseudomonadati</taxon>
        <taxon>Bacteroidota</taxon>
        <taxon>Bacteroidia</taxon>
        <taxon>Bacteroidales</taxon>
        <taxon>Bacteroidaceae</taxon>
        <taxon>Bacteroides</taxon>
    </lineage>
</organism>
<accession>A0A5M6A714</accession>
<feature type="domain" description="Non-reducing end beta-L-arabinofuranosidase-like GH127 middle" evidence="3">
    <location>
        <begin position="430"/>
        <end position="526"/>
    </location>
</feature>
<dbReference type="PANTHER" id="PTHR31151">
    <property type="entry name" value="PROLINE-TRNA LIGASE (DUF1680)"/>
    <property type="match status" value="1"/>
</dbReference>
<dbReference type="AlphaFoldDB" id="A0A5M6A714"/>
<dbReference type="Pfam" id="PF07944">
    <property type="entry name" value="Beta-AFase-like_GH127_cat"/>
    <property type="match status" value="1"/>
</dbReference>
<evidence type="ECO:0000259" key="3">
    <source>
        <dbReference type="Pfam" id="PF20736"/>
    </source>
</evidence>
<proteinExistence type="predicted"/>
<reference evidence="4 5" key="1">
    <citation type="journal article" date="2019" name="Nat. Med.">
        <title>A library of human gut bacterial isolates paired with longitudinal multiomics data enables mechanistic microbiome research.</title>
        <authorList>
            <person name="Poyet M."/>
            <person name="Groussin M."/>
            <person name="Gibbons S.M."/>
            <person name="Avila-Pacheco J."/>
            <person name="Jiang X."/>
            <person name="Kearney S.M."/>
            <person name="Perrotta A.R."/>
            <person name="Berdy B."/>
            <person name="Zhao S."/>
            <person name="Lieberman T.D."/>
            <person name="Swanson P.K."/>
            <person name="Smith M."/>
            <person name="Roesemann S."/>
            <person name="Alexander J.E."/>
            <person name="Rich S.A."/>
            <person name="Livny J."/>
            <person name="Vlamakis H."/>
            <person name="Clish C."/>
            <person name="Bullock K."/>
            <person name="Deik A."/>
            <person name="Scott J."/>
            <person name="Pierce K.A."/>
            <person name="Xavier R.J."/>
            <person name="Alm E.J."/>
        </authorList>
    </citation>
    <scope>NUCLEOTIDE SEQUENCE [LARGE SCALE GENOMIC DNA]</scope>
    <source>
        <strain evidence="4 5">BIOML-A7</strain>
    </source>
</reference>
<evidence type="ECO:0000256" key="1">
    <source>
        <dbReference type="SAM" id="SignalP"/>
    </source>
</evidence>
<dbReference type="PANTHER" id="PTHR31151:SF0">
    <property type="entry name" value="PROLINE-TRNA LIGASE (DUF1680)"/>
    <property type="match status" value="1"/>
</dbReference>
<dbReference type="InterPro" id="IPR049046">
    <property type="entry name" value="Beta-AFase-like_GH127_middle"/>
</dbReference>
<dbReference type="Pfam" id="PF20736">
    <property type="entry name" value="Glyco_hydro127M"/>
    <property type="match status" value="1"/>
</dbReference>
<evidence type="ECO:0000259" key="2">
    <source>
        <dbReference type="Pfam" id="PF07944"/>
    </source>
</evidence>
<dbReference type="InterPro" id="IPR008928">
    <property type="entry name" value="6-hairpin_glycosidase_sf"/>
</dbReference>
<evidence type="ECO:0008006" key="6">
    <source>
        <dbReference type="Google" id="ProtNLM"/>
    </source>
</evidence>
<evidence type="ECO:0000313" key="5">
    <source>
        <dbReference type="Proteomes" id="UP000325055"/>
    </source>
</evidence>
<sequence length="686" mass="78834">MIRLSLTVVLLCSLFFTTSCSQQVSTNKDQGFEFNRAPLIESHFAELPLGAIKPKGWLLEMLERQKDGATGKLDELYPAVMGKRNGWLGGDGDQWERGPYWIDGLLPLAYILEDEALIAKAKPWVEWAIQSQQEDGYFGPVQDYPYEDGLQRDNCRDWWPKMVMLKILQQYYSATGDERVITLMTNYFKYQLNTLEEKPLDNWTFWARMRGGDNLMSVYWLYNITGDKELLKLGELIYKQTENYTDMFLDRDKLTREGSIHSVNLAQGMKTPIVYYQAHPQQKYLEALEVALNDLERFHGYPTGMFSGDEAIHGNDPTQGTELCTIVEYMFSLETMYKITGNPRFADILERVAYNALPAQTDDEYMARQYFQQVNQIELSQQQRNFDVNHTGLDNCFGLLTGYPCCTSNMHQGWPKYVQNLWYSAHDNGLAATLYAPSEVKTKVGSNNIPIHIVEDTKYPFEETIDFTIQALDTDTKFPFIVRIPSWSTKSVVKVNGQAVEYKADKNNLVSIDRIWKAGDKLTLEFTPEVKLSVWKERSRAVERGPLVYALKMNANEKFLDDVPVQDGPNLWYYQHTSTDTWNYALMDVPAEAMSTHYVVNTDKTAAVNQNDGYPWNVKNAPITIKTKGRQMFNWRPYNKSAGPLPYSVMFASEVSEKVEDIELIPYGCTTLRITQFPITGYHSAE</sequence>
<feature type="domain" description="Non-reducing end beta-L-arabinofuranosidase-like GH127 catalytic" evidence="2">
    <location>
        <begin position="100"/>
        <end position="417"/>
    </location>
</feature>
<dbReference type="GO" id="GO:0005975">
    <property type="term" value="P:carbohydrate metabolic process"/>
    <property type="evidence" value="ECO:0007669"/>
    <property type="project" value="InterPro"/>
</dbReference>
<protein>
    <recommendedName>
        <fullName evidence="6">Non-reducing end beta-L-arabinofuranosidase</fullName>
    </recommendedName>
</protein>